<dbReference type="GO" id="GO:0005829">
    <property type="term" value="C:cytosol"/>
    <property type="evidence" value="ECO:0007669"/>
    <property type="project" value="TreeGrafter"/>
</dbReference>
<dbReference type="CDD" id="cd07960">
    <property type="entry name" value="Anticodon_Ia_Ile_BEm"/>
    <property type="match status" value="1"/>
</dbReference>
<evidence type="ECO:0000256" key="9">
    <source>
        <dbReference type="ARBA" id="ARBA00025217"/>
    </source>
</evidence>
<feature type="binding site" evidence="11">
    <location>
        <position position="612"/>
    </location>
    <ligand>
        <name>ATP</name>
        <dbReference type="ChEBI" id="CHEBI:30616"/>
    </ligand>
</feature>
<comment type="similarity">
    <text evidence="1 11">Belongs to the class-I aminoacyl-tRNA synthetase family. IleS type 1 subfamily.</text>
</comment>
<organism evidence="14 15">
    <name type="scientific">Sulfurovum indicum</name>
    <dbReference type="NCBI Taxonomy" id="2779528"/>
    <lineage>
        <taxon>Bacteria</taxon>
        <taxon>Pseudomonadati</taxon>
        <taxon>Campylobacterota</taxon>
        <taxon>Epsilonproteobacteria</taxon>
        <taxon>Campylobacterales</taxon>
        <taxon>Sulfurovaceae</taxon>
        <taxon>Sulfurovum</taxon>
    </lineage>
</organism>
<dbReference type="InterPro" id="IPR023585">
    <property type="entry name" value="Ile-tRNA-ligase_type1"/>
</dbReference>
<dbReference type="Gene3D" id="1.10.730.20">
    <property type="match status" value="1"/>
</dbReference>
<dbReference type="InterPro" id="IPR033708">
    <property type="entry name" value="Anticodon_Ile_BEm"/>
</dbReference>
<dbReference type="RefSeq" id="WP_197549278.1">
    <property type="nucleotide sequence ID" value="NZ_CP063164.1"/>
</dbReference>
<keyword evidence="6 11" id="KW-0067">ATP-binding</keyword>
<evidence type="ECO:0000256" key="8">
    <source>
        <dbReference type="ARBA" id="ARBA00023146"/>
    </source>
</evidence>
<dbReference type="Proteomes" id="UP000595074">
    <property type="component" value="Chromosome"/>
</dbReference>
<gene>
    <name evidence="11 14" type="primary">ileS</name>
    <name evidence="14" type="ORF">IMZ28_03055</name>
</gene>
<dbReference type="NCBIfam" id="TIGR00392">
    <property type="entry name" value="ileS"/>
    <property type="match status" value="1"/>
</dbReference>
<dbReference type="InterPro" id="IPR014729">
    <property type="entry name" value="Rossmann-like_a/b/a_fold"/>
</dbReference>
<feature type="binding site" evidence="11">
    <location>
        <position position="909"/>
    </location>
    <ligand>
        <name>Zn(2+)</name>
        <dbReference type="ChEBI" id="CHEBI:29105"/>
    </ligand>
</feature>
<comment type="cofactor">
    <cofactor evidence="11">
        <name>Zn(2+)</name>
        <dbReference type="ChEBI" id="CHEBI:29105"/>
    </cofactor>
    <text evidence="11">Binds 1 zinc ion per subunit.</text>
</comment>
<proteinExistence type="inferred from homology"/>
<dbReference type="GO" id="GO:0005524">
    <property type="term" value="F:ATP binding"/>
    <property type="evidence" value="ECO:0007669"/>
    <property type="project" value="UniProtKB-UniRule"/>
</dbReference>
<evidence type="ECO:0000256" key="4">
    <source>
        <dbReference type="ARBA" id="ARBA00022741"/>
    </source>
</evidence>
<dbReference type="GO" id="GO:0000049">
    <property type="term" value="F:tRNA binding"/>
    <property type="evidence" value="ECO:0007669"/>
    <property type="project" value="InterPro"/>
</dbReference>
<dbReference type="SUPFAM" id="SSF50677">
    <property type="entry name" value="ValRS/IleRS/LeuRS editing domain"/>
    <property type="match status" value="1"/>
</dbReference>
<feature type="domain" description="Aminoacyl-tRNA synthetase class Ia" evidence="12">
    <location>
        <begin position="27"/>
        <end position="648"/>
    </location>
</feature>
<evidence type="ECO:0000313" key="14">
    <source>
        <dbReference type="EMBL" id="QOR62464.1"/>
    </source>
</evidence>
<evidence type="ECO:0000256" key="1">
    <source>
        <dbReference type="ARBA" id="ARBA00006887"/>
    </source>
</evidence>
<comment type="domain">
    <text evidence="11">IleRS has two distinct active sites: one for aminoacylation and one for editing. The misactivated valine is translocated from the active site to the editing site, which sterically excludes the correctly activated isoleucine. The single editing site contains two valyl binding pockets, one specific for each substrate (Val-AMP or Val-tRNA(Ile)).</text>
</comment>
<name>A0A7M1S5M9_9BACT</name>
<evidence type="ECO:0000256" key="6">
    <source>
        <dbReference type="ARBA" id="ARBA00022840"/>
    </source>
</evidence>
<feature type="binding site" evidence="11">
    <location>
        <position position="912"/>
    </location>
    <ligand>
        <name>Zn(2+)</name>
        <dbReference type="ChEBI" id="CHEBI:29105"/>
    </ligand>
</feature>
<dbReference type="GO" id="GO:0002161">
    <property type="term" value="F:aminoacyl-tRNA deacylase activity"/>
    <property type="evidence" value="ECO:0007669"/>
    <property type="project" value="InterPro"/>
</dbReference>
<dbReference type="PROSITE" id="PS00178">
    <property type="entry name" value="AA_TRNA_LIGASE_I"/>
    <property type="match status" value="1"/>
</dbReference>
<feature type="short sequence motif" description="'HIGH' region" evidence="11">
    <location>
        <begin position="57"/>
        <end position="67"/>
    </location>
</feature>
<accession>A0A7M1S5M9</accession>
<feature type="domain" description="Methionyl/Valyl/Leucyl/Isoleucyl-tRNA synthetase anticodon-binding" evidence="13">
    <location>
        <begin position="689"/>
        <end position="841"/>
    </location>
</feature>
<keyword evidence="3 11" id="KW-0436">Ligase</keyword>
<dbReference type="Pfam" id="PF08264">
    <property type="entry name" value="Anticodon_1"/>
    <property type="match status" value="1"/>
</dbReference>
<evidence type="ECO:0000259" key="13">
    <source>
        <dbReference type="Pfam" id="PF08264"/>
    </source>
</evidence>
<dbReference type="PANTHER" id="PTHR42765">
    <property type="entry name" value="SOLEUCYL-TRNA SYNTHETASE"/>
    <property type="match status" value="1"/>
</dbReference>
<dbReference type="GO" id="GO:0008270">
    <property type="term" value="F:zinc ion binding"/>
    <property type="evidence" value="ECO:0007669"/>
    <property type="project" value="UniProtKB-UniRule"/>
</dbReference>
<evidence type="ECO:0000256" key="10">
    <source>
        <dbReference type="ARBA" id="ARBA00048359"/>
    </source>
</evidence>
<dbReference type="GO" id="GO:0004822">
    <property type="term" value="F:isoleucine-tRNA ligase activity"/>
    <property type="evidence" value="ECO:0007669"/>
    <property type="project" value="UniProtKB-UniRule"/>
</dbReference>
<feature type="binding site" evidence="11">
    <location>
        <position position="568"/>
    </location>
    <ligand>
        <name>L-isoleucyl-5'-AMP</name>
        <dbReference type="ChEBI" id="CHEBI:178002"/>
    </ligand>
</feature>
<evidence type="ECO:0000256" key="7">
    <source>
        <dbReference type="ARBA" id="ARBA00022917"/>
    </source>
</evidence>
<evidence type="ECO:0000256" key="2">
    <source>
        <dbReference type="ARBA" id="ARBA00022490"/>
    </source>
</evidence>
<evidence type="ECO:0000313" key="15">
    <source>
        <dbReference type="Proteomes" id="UP000595074"/>
    </source>
</evidence>
<evidence type="ECO:0000256" key="5">
    <source>
        <dbReference type="ARBA" id="ARBA00022833"/>
    </source>
</evidence>
<dbReference type="GO" id="GO:0006428">
    <property type="term" value="P:isoleucyl-tRNA aminoacylation"/>
    <property type="evidence" value="ECO:0007669"/>
    <property type="project" value="UniProtKB-UniRule"/>
</dbReference>
<feature type="binding site" evidence="11">
    <location>
        <position position="897"/>
    </location>
    <ligand>
        <name>Zn(2+)</name>
        <dbReference type="ChEBI" id="CHEBI:29105"/>
    </ligand>
</feature>
<dbReference type="AlphaFoldDB" id="A0A7M1S5M9"/>
<comment type="subunit">
    <text evidence="11">Monomer.</text>
</comment>
<dbReference type="Gene3D" id="3.40.50.620">
    <property type="entry name" value="HUPs"/>
    <property type="match status" value="2"/>
</dbReference>
<keyword evidence="15" id="KW-1185">Reference proteome</keyword>
<dbReference type="EMBL" id="CP063164">
    <property type="protein sequence ID" value="QOR62464.1"/>
    <property type="molecule type" value="Genomic_DNA"/>
</dbReference>
<dbReference type="HAMAP" id="MF_02002">
    <property type="entry name" value="Ile_tRNA_synth_type1"/>
    <property type="match status" value="1"/>
</dbReference>
<comment type="function">
    <text evidence="9 11">Catalyzes the attachment of isoleucine to tRNA(Ile). As IleRS can inadvertently accommodate and process structurally similar amino acids such as valine, to avoid such errors it has two additional distinct tRNA(Ile)-dependent editing activities. One activity is designated as 'pretransfer' editing and involves the hydrolysis of activated Val-AMP. The other activity is designated 'posttransfer' editing and involves deacylation of mischarged Val-tRNA(Ile).</text>
</comment>
<dbReference type="PRINTS" id="PR00984">
    <property type="entry name" value="TRNASYNTHILE"/>
</dbReference>
<dbReference type="CDD" id="cd00818">
    <property type="entry name" value="IleRS_core"/>
    <property type="match status" value="1"/>
</dbReference>
<dbReference type="InterPro" id="IPR002301">
    <property type="entry name" value="Ile-tRNA-ligase"/>
</dbReference>
<dbReference type="Pfam" id="PF00133">
    <property type="entry name" value="tRNA-synt_1"/>
    <property type="match status" value="1"/>
</dbReference>
<dbReference type="SUPFAM" id="SSF52374">
    <property type="entry name" value="Nucleotidylyl transferase"/>
    <property type="match status" value="1"/>
</dbReference>
<dbReference type="InterPro" id="IPR009080">
    <property type="entry name" value="tRNAsynth_Ia_anticodon-bd"/>
</dbReference>
<reference evidence="14 15" key="1">
    <citation type="submission" date="2020-10" db="EMBL/GenBank/DDBJ databases">
        <title>The genome of sulfurovum sp.</title>
        <authorList>
            <person name="Xie S."/>
            <person name="Shao Z."/>
            <person name="Jiang L."/>
        </authorList>
    </citation>
    <scope>NUCLEOTIDE SEQUENCE [LARGE SCALE GENOMIC DNA]</scope>
    <source>
        <strain evidence="14 15">ST-419</strain>
    </source>
</reference>
<keyword evidence="7 11" id="KW-0648">Protein biosynthesis</keyword>
<keyword evidence="8 11" id="KW-0030">Aminoacyl-tRNA synthetase</keyword>
<feature type="binding site" evidence="11">
    <location>
        <position position="894"/>
    </location>
    <ligand>
        <name>Zn(2+)</name>
        <dbReference type="ChEBI" id="CHEBI:29105"/>
    </ligand>
</feature>
<sequence>MDYKETLLLPKTDFPMRGNLPANEPKKYKHWFDTNIYEQMKTKREGAPVFTLHDGPPYANGDIHIGHALNKILKDIILKYNYFQGKAVRMTPGWDCHGLPIEQKVEEKLGKSKKEAMPTEQFRELCREHAAKFIDIQRDGFKSLGVIADWENPYVTMDFKFEANIYRTLCEVAKRGLLVERHKPIFWSWAAQTALADAEVEYEDKEDYSIYVHFELSDAAKERVGVEGKAGLVIWTTTPWTLPANTGISINPDEMYVLTDDGHIVAEARYDAMIEEGVVSGHASRKIAATEMEGLLAINPLNGRPSKVVLGEHVLMDGGTGCVHTAPGHGEDDYKVGLKYGLEVLMPVNEKGLYDESVVGLNLLPEPEKFVGMHIFKANEPILELLGDNLLKVSKFTHSYPHCWRTKKPLIYRATNQWFISIDDKAEGSDKTLRDAALNAIESVEFYPATAKNRLQPMIEGRPDWCISRQRSWGVPIAFFRVKSTKEVIFDEDVLEHVASLFDVYGADAWYSMSIAELLPEGSRYNPDELEKIEDILDVWFDSGSTWNSVLSSGNYDAGNYPASLYIEGSDQHRGWFQSSLLLSSAINQISPYETLITHGFTVDEKGEKMSKSKGNVVAPDKVIRQYGSEILRLWVALSDYQTDLKISDGILKQTAEQYRKIRNTFRFLLANVNDLDTVVAQEAYGELDRWIFNKAREVFALVKTSFDSNDFLKGFATLNHFITNELSGIYMDITKDRLYCEAKNSDVRRATQSTMLLIAKAMLGLVAPVLTYTADEILEYAPAIFKGGMENVFDLVYEPLPEVAASFNDAILLEAREKFSEAIDSLKKEKIIKSTLELEIAGEREALPISEDKDIEDWFVVSAVKTSSEGDEVASFEVDGKTFTVHKATAAKCPRCWRFTSSSEECVCERCASVVGEEA</sequence>
<dbReference type="InterPro" id="IPR002300">
    <property type="entry name" value="aa-tRNA-synth_Ia"/>
</dbReference>
<dbReference type="PANTHER" id="PTHR42765:SF1">
    <property type="entry name" value="ISOLEUCINE--TRNA LIGASE, MITOCHONDRIAL"/>
    <property type="match status" value="1"/>
</dbReference>
<keyword evidence="5 11" id="KW-0862">Zinc</keyword>
<dbReference type="InterPro" id="IPR013155">
    <property type="entry name" value="M/V/L/I-tRNA-synth_anticd-bd"/>
</dbReference>
<feature type="short sequence motif" description="'KMSKS' region" evidence="11">
    <location>
        <begin position="609"/>
        <end position="613"/>
    </location>
</feature>
<dbReference type="Gene3D" id="3.90.740.10">
    <property type="entry name" value="Valyl/Leucyl/Isoleucyl-tRNA synthetase, editing domain"/>
    <property type="match status" value="1"/>
</dbReference>
<protein>
    <recommendedName>
        <fullName evidence="11">Isoleucine--tRNA ligase</fullName>
        <ecNumber evidence="11">6.1.1.5</ecNumber>
    </recommendedName>
    <alternativeName>
        <fullName evidence="11">Isoleucyl-tRNA synthetase</fullName>
        <shortName evidence="11">IleRS</shortName>
    </alternativeName>
</protein>
<keyword evidence="4 11" id="KW-0547">Nucleotide-binding</keyword>
<comment type="subcellular location">
    <subcellularLocation>
        <location evidence="11">Cytoplasm</location>
    </subcellularLocation>
</comment>
<dbReference type="FunFam" id="3.40.50.620:FF:000092">
    <property type="entry name" value="Isoleucine--tRNA ligase"/>
    <property type="match status" value="1"/>
</dbReference>
<dbReference type="InterPro" id="IPR050081">
    <property type="entry name" value="Ile-tRNA_ligase"/>
</dbReference>
<dbReference type="EC" id="6.1.1.5" evidence="11"/>
<dbReference type="SUPFAM" id="SSF47323">
    <property type="entry name" value="Anticodon-binding domain of a subclass of class I aminoacyl-tRNA synthetases"/>
    <property type="match status" value="1"/>
</dbReference>
<keyword evidence="11" id="KW-0479">Metal-binding</keyword>
<dbReference type="InterPro" id="IPR009008">
    <property type="entry name" value="Val/Leu/Ile-tRNA-synth_edit"/>
</dbReference>
<dbReference type="KEGG" id="sinu:IMZ28_03055"/>
<dbReference type="InterPro" id="IPR001412">
    <property type="entry name" value="aa-tRNA-synth_I_CS"/>
</dbReference>
<dbReference type="Gene3D" id="1.10.10.830">
    <property type="entry name" value="Ile-tRNA synthetase CP2 domain-like"/>
    <property type="match status" value="1"/>
</dbReference>
<comment type="catalytic activity">
    <reaction evidence="10 11">
        <text>tRNA(Ile) + L-isoleucine + ATP = L-isoleucyl-tRNA(Ile) + AMP + diphosphate</text>
        <dbReference type="Rhea" id="RHEA:11060"/>
        <dbReference type="Rhea" id="RHEA-COMP:9666"/>
        <dbReference type="Rhea" id="RHEA-COMP:9695"/>
        <dbReference type="ChEBI" id="CHEBI:30616"/>
        <dbReference type="ChEBI" id="CHEBI:33019"/>
        <dbReference type="ChEBI" id="CHEBI:58045"/>
        <dbReference type="ChEBI" id="CHEBI:78442"/>
        <dbReference type="ChEBI" id="CHEBI:78528"/>
        <dbReference type="ChEBI" id="CHEBI:456215"/>
        <dbReference type="EC" id="6.1.1.5"/>
    </reaction>
</comment>
<evidence type="ECO:0000259" key="12">
    <source>
        <dbReference type="Pfam" id="PF00133"/>
    </source>
</evidence>
<evidence type="ECO:0000256" key="3">
    <source>
        <dbReference type="ARBA" id="ARBA00022598"/>
    </source>
</evidence>
<evidence type="ECO:0000256" key="11">
    <source>
        <dbReference type="HAMAP-Rule" id="MF_02002"/>
    </source>
</evidence>
<keyword evidence="2 11" id="KW-0963">Cytoplasm</keyword>